<gene>
    <name evidence="1" type="ORF">TTHT_0051</name>
</gene>
<accession>A0A7R6PFN4</accession>
<dbReference type="Gene3D" id="3.30.450.30">
    <property type="entry name" value="Dynein light chain 2a, cytoplasmic"/>
    <property type="match status" value="1"/>
</dbReference>
<evidence type="ECO:0000313" key="2">
    <source>
        <dbReference type="Proteomes" id="UP000595564"/>
    </source>
</evidence>
<sequence>MNRRGKMGELEKLLESAAKEIAEMVGASVVNMETGLALASYSVDPSFDVSVSSAAYAEVLKQNDVALDLLGGPEVVGEVEDILVTTDKFYFLVRKLGNKHFLGVAITKKGNLGLARVIMKKYEPKMEEELAELDEM</sequence>
<dbReference type="AlphaFoldDB" id="A0A7R6PFN4"/>
<keyword evidence="2" id="KW-1185">Reference proteome</keyword>
<evidence type="ECO:0008006" key="3">
    <source>
        <dbReference type="Google" id="ProtNLM"/>
    </source>
</evidence>
<dbReference type="Proteomes" id="UP000595564">
    <property type="component" value="Chromosome"/>
</dbReference>
<protein>
    <recommendedName>
        <fullName evidence="3">Roadblock/LAMTOR2 domain-containing protein</fullName>
    </recommendedName>
</protein>
<organism evidence="1 2">
    <name type="scientific">Thermotomaculum hydrothermale</name>
    <dbReference type="NCBI Taxonomy" id="981385"/>
    <lineage>
        <taxon>Bacteria</taxon>
        <taxon>Pseudomonadati</taxon>
        <taxon>Acidobacteriota</taxon>
        <taxon>Holophagae</taxon>
        <taxon>Thermotomaculales</taxon>
        <taxon>Thermotomaculaceae</taxon>
        <taxon>Thermotomaculum</taxon>
    </lineage>
</organism>
<dbReference type="KEGG" id="thyd:TTHT_0051"/>
<proteinExistence type="predicted"/>
<dbReference type="SUPFAM" id="SSF103196">
    <property type="entry name" value="Roadblock/LC7 domain"/>
    <property type="match status" value="1"/>
</dbReference>
<evidence type="ECO:0000313" key="1">
    <source>
        <dbReference type="EMBL" id="BBB31704.1"/>
    </source>
</evidence>
<name>A0A7R6PFN4_9BACT</name>
<reference evidence="1 2" key="1">
    <citation type="journal article" date="2012" name="Extremophiles">
        <title>Thermotomaculum hydrothermale gen. nov., sp. nov., a novel heterotrophic thermophile within the phylum Acidobacteria from a deep-sea hydrothermal vent chimney in the Southern Okinawa Trough.</title>
        <authorList>
            <person name="Izumi H."/>
            <person name="Nunoura T."/>
            <person name="Miyazaki M."/>
            <person name="Mino S."/>
            <person name="Toki T."/>
            <person name="Takai K."/>
            <person name="Sako Y."/>
            <person name="Sawabe T."/>
            <person name="Nakagawa S."/>
        </authorList>
    </citation>
    <scope>NUCLEOTIDE SEQUENCE [LARGE SCALE GENOMIC DNA]</scope>
    <source>
        <strain evidence="1 2">AC55</strain>
    </source>
</reference>
<dbReference type="EMBL" id="AP017470">
    <property type="protein sequence ID" value="BBB31704.1"/>
    <property type="molecule type" value="Genomic_DNA"/>
</dbReference>